<evidence type="ECO:0000313" key="3">
    <source>
        <dbReference type="Proteomes" id="UP000694380"/>
    </source>
</evidence>
<organism evidence="2 3">
    <name type="scientific">Chrysemys picta bellii</name>
    <name type="common">Western painted turtle</name>
    <name type="synonym">Emys bellii</name>
    <dbReference type="NCBI Taxonomy" id="8478"/>
    <lineage>
        <taxon>Eukaryota</taxon>
        <taxon>Metazoa</taxon>
        <taxon>Chordata</taxon>
        <taxon>Craniata</taxon>
        <taxon>Vertebrata</taxon>
        <taxon>Euteleostomi</taxon>
        <taxon>Archelosauria</taxon>
        <taxon>Testudinata</taxon>
        <taxon>Testudines</taxon>
        <taxon>Cryptodira</taxon>
        <taxon>Durocryptodira</taxon>
        <taxon>Testudinoidea</taxon>
        <taxon>Emydidae</taxon>
        <taxon>Chrysemys</taxon>
    </lineage>
</organism>
<feature type="domain" description="GST N-terminal" evidence="1">
    <location>
        <begin position="1"/>
        <end position="62"/>
    </location>
</feature>
<dbReference type="Proteomes" id="UP000694380">
    <property type="component" value="Unplaced"/>
</dbReference>
<accession>A0A8C3F8J9</accession>
<dbReference type="InterPro" id="IPR004045">
    <property type="entry name" value="Glutathione_S-Trfase_N"/>
</dbReference>
<keyword evidence="3" id="KW-1185">Reference proteome</keyword>
<dbReference type="Ensembl" id="ENSCPBT00000002010.1">
    <property type="protein sequence ID" value="ENSCPBP00000001625.1"/>
    <property type="gene ID" value="ENSCPBG00000001314.1"/>
</dbReference>
<dbReference type="SUPFAM" id="SSF52833">
    <property type="entry name" value="Thioredoxin-like"/>
    <property type="match status" value="1"/>
</dbReference>
<dbReference type="Gene3D" id="3.40.30.10">
    <property type="entry name" value="Glutaredoxin"/>
    <property type="match status" value="1"/>
</dbReference>
<reference evidence="2" key="1">
    <citation type="submission" date="2025-08" db="UniProtKB">
        <authorList>
            <consortium name="Ensembl"/>
        </authorList>
    </citation>
    <scope>IDENTIFICATION</scope>
</reference>
<evidence type="ECO:0000313" key="2">
    <source>
        <dbReference type="Ensembl" id="ENSCPBP00000001625.1"/>
    </source>
</evidence>
<sequence>LGDAVGWDWRVGPDYDISQWTNEKEKLGLDFPNLSYLIDGQTKLTQSNAILRYVAHKHKMGEYCCKSKACLHGELDWKSSSGIGPQSRVKVMGHYSRRPRSFQNSWAGQFPPVKTSP</sequence>
<dbReference type="Pfam" id="PF02798">
    <property type="entry name" value="GST_N"/>
    <property type="match status" value="1"/>
</dbReference>
<dbReference type="InterPro" id="IPR036249">
    <property type="entry name" value="Thioredoxin-like_sf"/>
</dbReference>
<proteinExistence type="predicted"/>
<name>A0A8C3F8J9_CHRPI</name>
<dbReference type="PROSITE" id="PS50404">
    <property type="entry name" value="GST_NTER"/>
    <property type="match status" value="1"/>
</dbReference>
<protein>
    <recommendedName>
        <fullName evidence="1">GST N-terminal domain-containing protein</fullName>
    </recommendedName>
</protein>
<evidence type="ECO:0000259" key="1">
    <source>
        <dbReference type="PROSITE" id="PS50404"/>
    </source>
</evidence>
<dbReference type="AlphaFoldDB" id="A0A8C3F8J9"/>
<reference evidence="2" key="2">
    <citation type="submission" date="2025-09" db="UniProtKB">
        <authorList>
            <consortium name="Ensembl"/>
        </authorList>
    </citation>
    <scope>IDENTIFICATION</scope>
</reference>